<protein>
    <recommendedName>
        <fullName evidence="4">AtpZ/AtpI family protein</fullName>
    </recommendedName>
</protein>
<dbReference type="EMBL" id="BAAACZ010000024">
    <property type="protein sequence ID" value="GAA0468692.1"/>
    <property type="molecule type" value="Genomic_DNA"/>
</dbReference>
<feature type="transmembrane region" description="Helical" evidence="1">
    <location>
        <begin position="7"/>
        <end position="29"/>
    </location>
</feature>
<accession>A0ABN1A6F1</accession>
<evidence type="ECO:0000256" key="1">
    <source>
        <dbReference type="SAM" id="Phobius"/>
    </source>
</evidence>
<dbReference type="RefSeq" id="WP_343784171.1">
    <property type="nucleotide sequence ID" value="NZ_BAAACZ010000024.1"/>
</dbReference>
<keyword evidence="1" id="KW-1133">Transmembrane helix</keyword>
<evidence type="ECO:0008006" key="4">
    <source>
        <dbReference type="Google" id="ProtNLM"/>
    </source>
</evidence>
<sequence length="71" mass="7583">MKHPLRGMAITTAILSHLSGATIVGIFLGRWLDSYFQTSPLFLLIGLFLGLAAGVYGTITLVNKFLGDDAS</sequence>
<feature type="transmembrane region" description="Helical" evidence="1">
    <location>
        <begin position="41"/>
        <end position="62"/>
    </location>
</feature>
<keyword evidence="1" id="KW-0812">Transmembrane</keyword>
<reference evidence="2 3" key="1">
    <citation type="journal article" date="2019" name="Int. J. Syst. Evol. Microbiol.">
        <title>The Global Catalogue of Microorganisms (GCM) 10K type strain sequencing project: providing services to taxonomists for standard genome sequencing and annotation.</title>
        <authorList>
            <consortium name="The Broad Institute Genomics Platform"/>
            <consortium name="The Broad Institute Genome Sequencing Center for Infectious Disease"/>
            <person name="Wu L."/>
            <person name="Ma J."/>
        </authorList>
    </citation>
    <scope>NUCLEOTIDE SEQUENCE [LARGE SCALE GENOMIC DNA]</scope>
    <source>
        <strain evidence="2 3">JCM 14193</strain>
    </source>
</reference>
<evidence type="ECO:0000313" key="2">
    <source>
        <dbReference type="EMBL" id="GAA0468692.1"/>
    </source>
</evidence>
<keyword evidence="1" id="KW-0472">Membrane</keyword>
<organism evidence="2 3">
    <name type="scientific">Alkalibacillus silvisoli</name>
    <dbReference type="NCBI Taxonomy" id="392823"/>
    <lineage>
        <taxon>Bacteria</taxon>
        <taxon>Bacillati</taxon>
        <taxon>Bacillota</taxon>
        <taxon>Bacilli</taxon>
        <taxon>Bacillales</taxon>
        <taxon>Bacillaceae</taxon>
        <taxon>Alkalibacillus</taxon>
    </lineage>
</organism>
<comment type="caution">
    <text evidence="2">The sequence shown here is derived from an EMBL/GenBank/DDBJ whole genome shotgun (WGS) entry which is preliminary data.</text>
</comment>
<gene>
    <name evidence="2" type="ORF">GCM10008935_25700</name>
</gene>
<proteinExistence type="predicted"/>
<dbReference type="InterPro" id="IPR032820">
    <property type="entry name" value="ATPase_put"/>
</dbReference>
<dbReference type="Pfam" id="PF09527">
    <property type="entry name" value="ATPase_gene1"/>
    <property type="match status" value="1"/>
</dbReference>
<name>A0ABN1A6F1_9BACI</name>
<keyword evidence="3" id="KW-1185">Reference proteome</keyword>
<dbReference type="Proteomes" id="UP001500740">
    <property type="component" value="Unassembled WGS sequence"/>
</dbReference>
<evidence type="ECO:0000313" key="3">
    <source>
        <dbReference type="Proteomes" id="UP001500740"/>
    </source>
</evidence>